<reference evidence="3" key="1">
    <citation type="submission" date="2021-01" db="EMBL/GenBank/DDBJ databases">
        <title>Ramlibacter sp. strain AW1 16S ribosomal RNA gene Genome sequencing and assembly.</title>
        <authorList>
            <person name="Kang M."/>
        </authorList>
    </citation>
    <scope>NUCLEOTIDE SEQUENCE</scope>
    <source>
        <strain evidence="3">AW1</strain>
    </source>
</reference>
<dbReference type="InterPro" id="IPR019251">
    <property type="entry name" value="DUF2231_TM"/>
</dbReference>
<feature type="transmembrane region" description="Helical" evidence="1">
    <location>
        <begin position="82"/>
        <end position="102"/>
    </location>
</feature>
<evidence type="ECO:0000259" key="2">
    <source>
        <dbReference type="Pfam" id="PF09990"/>
    </source>
</evidence>
<comment type="caution">
    <text evidence="3">The sequence shown here is derived from an EMBL/GenBank/DDBJ whole genome shotgun (WGS) entry which is preliminary data.</text>
</comment>
<feature type="transmembrane region" description="Helical" evidence="1">
    <location>
        <begin position="114"/>
        <end position="133"/>
    </location>
</feature>
<proteinExistence type="predicted"/>
<feature type="transmembrane region" description="Helical" evidence="1">
    <location>
        <begin position="49"/>
        <end position="70"/>
    </location>
</feature>
<keyword evidence="1" id="KW-1133">Transmembrane helix</keyword>
<dbReference type="AlphaFoldDB" id="A0A937D6V6"/>
<dbReference type="Proteomes" id="UP000613011">
    <property type="component" value="Unassembled WGS sequence"/>
</dbReference>
<dbReference type="EMBL" id="JAEQNA010000002">
    <property type="protein sequence ID" value="MBL0420276.1"/>
    <property type="molecule type" value="Genomic_DNA"/>
</dbReference>
<keyword evidence="4" id="KW-1185">Reference proteome</keyword>
<organism evidence="3 4">
    <name type="scientific">Ramlibacter aurantiacus</name>
    <dbReference type="NCBI Taxonomy" id="2801330"/>
    <lineage>
        <taxon>Bacteria</taxon>
        <taxon>Pseudomonadati</taxon>
        <taxon>Pseudomonadota</taxon>
        <taxon>Betaproteobacteria</taxon>
        <taxon>Burkholderiales</taxon>
        <taxon>Comamonadaceae</taxon>
        <taxon>Ramlibacter</taxon>
    </lineage>
</organism>
<accession>A0A937D6V6</accession>
<gene>
    <name evidence="3" type="ORF">JI739_07965</name>
</gene>
<protein>
    <recommendedName>
        <fullName evidence="2">DUF2231 domain-containing protein</fullName>
    </recommendedName>
</protein>
<evidence type="ECO:0000256" key="1">
    <source>
        <dbReference type="SAM" id="Phobius"/>
    </source>
</evidence>
<evidence type="ECO:0000313" key="3">
    <source>
        <dbReference type="EMBL" id="MBL0420276.1"/>
    </source>
</evidence>
<keyword evidence="1" id="KW-0812">Transmembrane</keyword>
<dbReference type="RefSeq" id="WP_201683363.1">
    <property type="nucleotide sequence ID" value="NZ_JAEQNA010000002.1"/>
</dbReference>
<sequence length="142" mass="15251">MAHTLAARYSQAIHPFHAVLVAGGMVLFLGATLSDLAYAATYHVQWTNFGSWLIPGALLLTGLALLFTLADLIRVHRRAAGIGAYAVVLVITWILGFINALVHARDAWGAMPMGLWLSVITTVLAAAATWLGFSHRHPGVPR</sequence>
<feature type="domain" description="DUF2231" evidence="2">
    <location>
        <begin position="14"/>
        <end position="132"/>
    </location>
</feature>
<name>A0A937D6V6_9BURK</name>
<keyword evidence="1" id="KW-0472">Membrane</keyword>
<dbReference type="Pfam" id="PF09990">
    <property type="entry name" value="DUF2231"/>
    <property type="match status" value="1"/>
</dbReference>
<evidence type="ECO:0000313" key="4">
    <source>
        <dbReference type="Proteomes" id="UP000613011"/>
    </source>
</evidence>